<dbReference type="InterPro" id="IPR002656">
    <property type="entry name" value="Acyl_transf_3_dom"/>
</dbReference>
<proteinExistence type="predicted"/>
<keyword evidence="1" id="KW-1133">Transmembrane helix</keyword>
<evidence type="ECO:0000313" key="3">
    <source>
        <dbReference type="EMBL" id="QVL33764.1"/>
    </source>
</evidence>
<evidence type="ECO:0000259" key="2">
    <source>
        <dbReference type="Pfam" id="PF01757"/>
    </source>
</evidence>
<dbReference type="Proteomes" id="UP000676194">
    <property type="component" value="Chromosome"/>
</dbReference>
<dbReference type="AlphaFoldDB" id="A0A8E6B9A3"/>
<feature type="transmembrane region" description="Helical" evidence="1">
    <location>
        <begin position="313"/>
        <end position="332"/>
    </location>
</feature>
<evidence type="ECO:0000313" key="4">
    <source>
        <dbReference type="Proteomes" id="UP000676194"/>
    </source>
</evidence>
<name>A0A8E6B9A3_9BACT</name>
<dbReference type="KEGG" id="tsph:KIH39_07610"/>
<dbReference type="PANTHER" id="PTHR23028">
    <property type="entry name" value="ACETYLTRANSFERASE"/>
    <property type="match status" value="1"/>
</dbReference>
<evidence type="ECO:0000256" key="1">
    <source>
        <dbReference type="SAM" id="Phobius"/>
    </source>
</evidence>
<sequence>MKQDERYIWLDLVRGLSAILVCAGHLRAVALVDYAELTAPTLFQKLLYGLTGLGHEAVMVFFVLSGMFVGGSVLKAGDRFSWAAYGTTRLTRLWGVLLPALVLTYLIDSYTLSAHPEVAQGEYAPLWTSGPRTDGSYSTSLVTFLGNLGFVQTIGVPTFGTNSPLWSLANEFWYYVLFPLGTLLLGISGKPAGLGRRLLAGGAIAALAYGLPRGIWLGYLIWLLGVLVYRIQPRFSTRRRWIALLVTLGLFGASLGYSKSLRLQEGLGVSSDLVVGLAFATLCLVLAKWPRPRIPILGPALEKIAIAAADLSYSLYTIHFPVVLLIATHFYLPQKCFPDLPAVLQYLGFLSLLLGIGAAFWYLCERHTPRIRRALIGKRLSVSGRAVGPTS</sequence>
<dbReference type="Pfam" id="PF01757">
    <property type="entry name" value="Acyl_transf_3"/>
    <property type="match status" value="1"/>
</dbReference>
<dbReference type="EMBL" id="CP074694">
    <property type="protein sequence ID" value="QVL33764.1"/>
    <property type="molecule type" value="Genomic_DNA"/>
</dbReference>
<dbReference type="PANTHER" id="PTHR23028:SF53">
    <property type="entry name" value="ACYL_TRANSF_3 DOMAIN-CONTAINING PROTEIN"/>
    <property type="match status" value="1"/>
</dbReference>
<dbReference type="InterPro" id="IPR050879">
    <property type="entry name" value="Acyltransferase_3"/>
</dbReference>
<feature type="transmembrane region" description="Helical" evidence="1">
    <location>
        <begin position="209"/>
        <end position="229"/>
    </location>
</feature>
<feature type="transmembrane region" description="Helical" evidence="1">
    <location>
        <begin position="344"/>
        <end position="364"/>
    </location>
</feature>
<organism evidence="3 4">
    <name type="scientific">Telmatocola sphagniphila</name>
    <dbReference type="NCBI Taxonomy" id="1123043"/>
    <lineage>
        <taxon>Bacteria</taxon>
        <taxon>Pseudomonadati</taxon>
        <taxon>Planctomycetota</taxon>
        <taxon>Planctomycetia</taxon>
        <taxon>Gemmatales</taxon>
        <taxon>Gemmataceae</taxon>
    </lineage>
</organism>
<feature type="transmembrane region" description="Helical" evidence="1">
    <location>
        <begin position="7"/>
        <end position="26"/>
    </location>
</feature>
<feature type="transmembrane region" description="Helical" evidence="1">
    <location>
        <begin position="90"/>
        <end position="107"/>
    </location>
</feature>
<dbReference type="GO" id="GO:0016020">
    <property type="term" value="C:membrane"/>
    <property type="evidence" value="ECO:0007669"/>
    <property type="project" value="TreeGrafter"/>
</dbReference>
<reference evidence="3" key="1">
    <citation type="submission" date="2021-05" db="EMBL/GenBank/DDBJ databases">
        <title>Complete genome sequence of the cellulolytic planctomycete Telmatocola sphagniphila SP2T and characterization of the first cellulase from planctomycetes.</title>
        <authorList>
            <person name="Rakitin A.L."/>
            <person name="Beletsky A.V."/>
            <person name="Naumoff D.G."/>
            <person name="Kulichevskaya I.S."/>
            <person name="Mardanov A.V."/>
            <person name="Ravin N.V."/>
            <person name="Dedysh S.N."/>
        </authorList>
    </citation>
    <scope>NUCLEOTIDE SEQUENCE</scope>
    <source>
        <strain evidence="3">SP2T</strain>
    </source>
</reference>
<feature type="transmembrane region" description="Helical" evidence="1">
    <location>
        <begin position="172"/>
        <end position="189"/>
    </location>
</feature>
<protein>
    <submittedName>
        <fullName evidence="3">Acyltransferase</fullName>
    </submittedName>
</protein>
<feature type="transmembrane region" description="Helical" evidence="1">
    <location>
        <begin position="46"/>
        <end position="69"/>
    </location>
</feature>
<feature type="domain" description="Acyltransferase 3" evidence="2">
    <location>
        <begin position="8"/>
        <end position="360"/>
    </location>
</feature>
<dbReference type="GO" id="GO:0000271">
    <property type="term" value="P:polysaccharide biosynthetic process"/>
    <property type="evidence" value="ECO:0007669"/>
    <property type="project" value="TreeGrafter"/>
</dbReference>
<gene>
    <name evidence="3" type="ORF">KIH39_07610</name>
</gene>
<keyword evidence="1" id="KW-0812">Transmembrane</keyword>
<dbReference type="RefSeq" id="WP_213498742.1">
    <property type="nucleotide sequence ID" value="NZ_CP074694.1"/>
</dbReference>
<feature type="transmembrane region" description="Helical" evidence="1">
    <location>
        <begin position="269"/>
        <end position="287"/>
    </location>
</feature>
<keyword evidence="3" id="KW-0012">Acyltransferase</keyword>
<accession>A0A8E6B9A3</accession>
<feature type="transmembrane region" description="Helical" evidence="1">
    <location>
        <begin position="241"/>
        <end position="257"/>
    </location>
</feature>
<keyword evidence="3" id="KW-0808">Transferase</keyword>
<feature type="transmembrane region" description="Helical" evidence="1">
    <location>
        <begin position="141"/>
        <end position="160"/>
    </location>
</feature>
<dbReference type="GO" id="GO:0016747">
    <property type="term" value="F:acyltransferase activity, transferring groups other than amino-acyl groups"/>
    <property type="evidence" value="ECO:0007669"/>
    <property type="project" value="InterPro"/>
</dbReference>
<keyword evidence="4" id="KW-1185">Reference proteome</keyword>
<keyword evidence="1" id="KW-0472">Membrane</keyword>